<dbReference type="SUPFAM" id="SSF103088">
    <property type="entry name" value="OmpA-like"/>
    <property type="match status" value="1"/>
</dbReference>
<dbReference type="PROSITE" id="PS00758">
    <property type="entry name" value="ARGE_DAPE_CPG2_1"/>
    <property type="match status" value="1"/>
</dbReference>
<evidence type="ECO:0000313" key="10">
    <source>
        <dbReference type="Proteomes" id="UP000068382"/>
    </source>
</evidence>
<keyword evidence="10" id="KW-1185">Reference proteome</keyword>
<evidence type="ECO:0000256" key="7">
    <source>
        <dbReference type="SAM" id="SignalP"/>
    </source>
</evidence>
<dbReference type="PANTHER" id="PTHR30329">
    <property type="entry name" value="STATOR ELEMENT OF FLAGELLAR MOTOR COMPLEX"/>
    <property type="match status" value="1"/>
</dbReference>
<name>A0A132BZE4_9RHOB</name>
<evidence type="ECO:0000313" key="9">
    <source>
        <dbReference type="EMBL" id="KUP93729.1"/>
    </source>
</evidence>
<evidence type="ECO:0000256" key="4">
    <source>
        <dbReference type="ARBA" id="ARBA00023237"/>
    </source>
</evidence>
<feature type="region of interest" description="Disordered" evidence="6">
    <location>
        <begin position="169"/>
        <end position="211"/>
    </location>
</feature>
<accession>A0A132BZE4</accession>
<dbReference type="Gene3D" id="3.30.1330.60">
    <property type="entry name" value="OmpA-like domain"/>
    <property type="match status" value="1"/>
</dbReference>
<dbReference type="PATRIC" id="fig|1768241.3.peg.1447"/>
<feature type="compositionally biased region" description="Low complexity" evidence="6">
    <location>
        <begin position="187"/>
        <end position="211"/>
    </location>
</feature>
<dbReference type="InterPro" id="IPR050330">
    <property type="entry name" value="Bact_OuterMem_StrucFunc"/>
</dbReference>
<dbReference type="InterPro" id="IPR001261">
    <property type="entry name" value="ArgE/DapE_CS"/>
</dbReference>
<dbReference type="InterPro" id="IPR006664">
    <property type="entry name" value="OMP_bac"/>
</dbReference>
<evidence type="ECO:0000256" key="6">
    <source>
        <dbReference type="SAM" id="MobiDB-lite"/>
    </source>
</evidence>
<comment type="subcellular location">
    <subcellularLocation>
        <location evidence="1">Cell outer membrane</location>
    </subcellularLocation>
</comment>
<dbReference type="Proteomes" id="UP000068382">
    <property type="component" value="Unassembled WGS sequence"/>
</dbReference>
<evidence type="ECO:0000256" key="1">
    <source>
        <dbReference type="ARBA" id="ARBA00004442"/>
    </source>
</evidence>
<evidence type="ECO:0000256" key="3">
    <source>
        <dbReference type="ARBA" id="ARBA00023136"/>
    </source>
</evidence>
<dbReference type="InterPro" id="IPR006665">
    <property type="entry name" value="OmpA-like"/>
</dbReference>
<dbReference type="PRINTS" id="PR01021">
    <property type="entry name" value="OMPADOMAIN"/>
</dbReference>
<feature type="domain" description="OmpA-like" evidence="8">
    <location>
        <begin position="236"/>
        <end position="353"/>
    </location>
</feature>
<keyword evidence="3 5" id="KW-0472">Membrane</keyword>
<feature type="signal peptide" evidence="7">
    <location>
        <begin position="1"/>
        <end position="28"/>
    </location>
</feature>
<organism evidence="9 10">
    <name type="scientific">Tritonibacter horizontis</name>
    <dbReference type="NCBI Taxonomy" id="1768241"/>
    <lineage>
        <taxon>Bacteria</taxon>
        <taxon>Pseudomonadati</taxon>
        <taxon>Pseudomonadota</taxon>
        <taxon>Alphaproteobacteria</taxon>
        <taxon>Rhodobacterales</taxon>
        <taxon>Paracoccaceae</taxon>
        <taxon>Tritonibacter</taxon>
    </lineage>
</organism>
<proteinExistence type="predicted"/>
<comment type="caution">
    <text evidence="9">The sequence shown here is derived from an EMBL/GenBank/DDBJ whole genome shotgun (WGS) entry which is preliminary data.</text>
</comment>
<dbReference type="OrthoDB" id="9792021at2"/>
<gene>
    <name evidence="9" type="primary">oprF_1</name>
    <name evidence="9" type="ORF">TRIHO_13790</name>
</gene>
<dbReference type="InterPro" id="IPR036737">
    <property type="entry name" value="OmpA-like_sf"/>
</dbReference>
<sequence>MIRRPAFALAAALGLTVSLLSGLSVAHATPVAVSLPAGAEPLRNQDTPLATLLLPVGPARGDAVPTRSYEGRVYRRSWRVTGDWSALQVLAPIRSTLVEQGFEEVFACTARACGGFAFRFGIEVIPAPDMAVNLSDYEFFAAEHPETKAVVSLLASRTGDSVYVQLLERQDPSAPLRPPATPDQLRPGGAAPTDPTAADPQAPPAGAGQPDPAERLLAAAIEKGSVLSTGAIADLLTLQGHAPLLDLEFASGSTRMGEGPFDTLEQLAAFLTAQETATILLVGHTDTVGGLDANINLSRRRAASVRQRLISRYGIAAGRIEVAGAGFMAPLGSNATEAGRETNRRVEAVLVTP</sequence>
<dbReference type="RefSeq" id="WP_068241604.1">
    <property type="nucleotide sequence ID" value="NZ_LPUY01000042.1"/>
</dbReference>
<dbReference type="CDD" id="cd07185">
    <property type="entry name" value="OmpA_C-like"/>
    <property type="match status" value="1"/>
</dbReference>
<keyword evidence="7" id="KW-0732">Signal</keyword>
<dbReference type="EMBL" id="LPUY01000042">
    <property type="protein sequence ID" value="KUP93729.1"/>
    <property type="molecule type" value="Genomic_DNA"/>
</dbReference>
<evidence type="ECO:0000256" key="2">
    <source>
        <dbReference type="ARBA" id="ARBA00022801"/>
    </source>
</evidence>
<keyword evidence="4" id="KW-0998">Cell outer membrane</keyword>
<dbReference type="PROSITE" id="PS51123">
    <property type="entry name" value="OMPA_2"/>
    <property type="match status" value="1"/>
</dbReference>
<evidence type="ECO:0000256" key="5">
    <source>
        <dbReference type="PROSITE-ProRule" id="PRU00473"/>
    </source>
</evidence>
<dbReference type="PANTHER" id="PTHR30329:SF21">
    <property type="entry name" value="LIPOPROTEIN YIAD-RELATED"/>
    <property type="match status" value="1"/>
</dbReference>
<feature type="chain" id="PRO_5007288708" evidence="7">
    <location>
        <begin position="29"/>
        <end position="353"/>
    </location>
</feature>
<dbReference type="Pfam" id="PF00691">
    <property type="entry name" value="OmpA"/>
    <property type="match status" value="1"/>
</dbReference>
<protein>
    <submittedName>
        <fullName evidence="9">Outer membrane porin F</fullName>
    </submittedName>
</protein>
<keyword evidence="2" id="KW-0378">Hydrolase</keyword>
<reference evidence="9 10" key="1">
    <citation type="submission" date="2015-12" db="EMBL/GenBank/DDBJ databases">
        <title>Genome sequence of the marine Rhodobacteraceae strain O3.65, Candidatus Tritonibacter horizontis.</title>
        <authorList>
            <person name="Poehlein A."/>
            <person name="Giebel H.A."/>
            <person name="Voget S."/>
            <person name="Brinkhoff T."/>
        </authorList>
    </citation>
    <scope>NUCLEOTIDE SEQUENCE [LARGE SCALE GENOMIC DNA]</scope>
    <source>
        <strain evidence="9 10">O3.65</strain>
    </source>
</reference>
<dbReference type="GO" id="GO:0009279">
    <property type="term" value="C:cell outer membrane"/>
    <property type="evidence" value="ECO:0007669"/>
    <property type="project" value="UniProtKB-SubCell"/>
</dbReference>
<dbReference type="AlphaFoldDB" id="A0A132BZE4"/>
<evidence type="ECO:0000259" key="8">
    <source>
        <dbReference type="PROSITE" id="PS51123"/>
    </source>
</evidence>